<sequence length="88" mass="10222">MFVYPEWTVAYPLWGEHTPLEPEDLGISGRLGEDLRQWQADWEANVSLDSGWSSPSERSAREERGRELVDRLEAELLCRAQVVQRFMS</sequence>
<name>A0A1H4K212_9MICO</name>
<keyword evidence="2" id="KW-1185">Reference proteome</keyword>
<dbReference type="Proteomes" id="UP000199183">
    <property type="component" value="Unassembled WGS sequence"/>
</dbReference>
<dbReference type="AlphaFoldDB" id="A0A1H4K212"/>
<dbReference type="STRING" id="640635.SAMN04489806_0961"/>
<evidence type="ECO:0000313" key="1">
    <source>
        <dbReference type="EMBL" id="SEB52155.1"/>
    </source>
</evidence>
<gene>
    <name evidence="1" type="ORF">SAMN04489806_0961</name>
</gene>
<evidence type="ECO:0000313" key="2">
    <source>
        <dbReference type="Proteomes" id="UP000199183"/>
    </source>
</evidence>
<reference evidence="1 2" key="1">
    <citation type="submission" date="2016-10" db="EMBL/GenBank/DDBJ databases">
        <authorList>
            <person name="de Groot N.N."/>
        </authorList>
    </citation>
    <scope>NUCLEOTIDE SEQUENCE [LARGE SCALE GENOMIC DNA]</scope>
    <source>
        <strain evidence="1 2">DSM 21799</strain>
    </source>
</reference>
<dbReference type="EMBL" id="FNRY01000001">
    <property type="protein sequence ID" value="SEB52155.1"/>
    <property type="molecule type" value="Genomic_DNA"/>
</dbReference>
<dbReference type="RefSeq" id="WP_091180636.1">
    <property type="nucleotide sequence ID" value="NZ_FNRY01000001.1"/>
</dbReference>
<proteinExistence type="predicted"/>
<organism evidence="1 2">
    <name type="scientific">Paramicrobacterium humi</name>
    <dbReference type="NCBI Taxonomy" id="640635"/>
    <lineage>
        <taxon>Bacteria</taxon>
        <taxon>Bacillati</taxon>
        <taxon>Actinomycetota</taxon>
        <taxon>Actinomycetes</taxon>
        <taxon>Micrococcales</taxon>
        <taxon>Microbacteriaceae</taxon>
        <taxon>Paramicrobacterium</taxon>
    </lineage>
</organism>
<accession>A0A1H4K212</accession>
<protein>
    <submittedName>
        <fullName evidence="1">Uncharacterized protein</fullName>
    </submittedName>
</protein>